<reference evidence="1" key="1">
    <citation type="submission" date="2021-07" db="EMBL/GenBank/DDBJ databases">
        <authorList>
            <person name="Branca A.L. A."/>
        </authorList>
    </citation>
    <scope>NUCLEOTIDE SEQUENCE</scope>
</reference>
<accession>A0A9W4HSF8</accession>
<dbReference type="OrthoDB" id="4358740at2759"/>
<comment type="caution">
    <text evidence="1">The sequence shown here is derived from an EMBL/GenBank/DDBJ whole genome shotgun (WGS) entry which is preliminary data.</text>
</comment>
<organism evidence="1 2">
    <name type="scientific">Penicillium olsonii</name>
    <dbReference type="NCBI Taxonomy" id="99116"/>
    <lineage>
        <taxon>Eukaryota</taxon>
        <taxon>Fungi</taxon>
        <taxon>Dikarya</taxon>
        <taxon>Ascomycota</taxon>
        <taxon>Pezizomycotina</taxon>
        <taxon>Eurotiomycetes</taxon>
        <taxon>Eurotiomycetidae</taxon>
        <taxon>Eurotiales</taxon>
        <taxon>Aspergillaceae</taxon>
        <taxon>Penicillium</taxon>
    </lineage>
</organism>
<evidence type="ECO:0000313" key="1">
    <source>
        <dbReference type="EMBL" id="CAG8109658.1"/>
    </source>
</evidence>
<dbReference type="EMBL" id="CAJVOS010000025">
    <property type="protein sequence ID" value="CAG8109658.1"/>
    <property type="molecule type" value="Genomic_DNA"/>
</dbReference>
<protein>
    <submittedName>
        <fullName evidence="1">Uncharacterized protein</fullName>
    </submittedName>
</protein>
<proteinExistence type="predicted"/>
<gene>
    <name evidence="1" type="ORF">POLS_LOCUS4912</name>
</gene>
<dbReference type="Proteomes" id="UP001153618">
    <property type="component" value="Unassembled WGS sequence"/>
</dbReference>
<name>A0A9W4HSF8_PENOL</name>
<evidence type="ECO:0000313" key="2">
    <source>
        <dbReference type="Proteomes" id="UP001153618"/>
    </source>
</evidence>
<sequence length="151" mass="17489">MADLSDIRKDILNDIAKRIVIKVKTQSLDSQHYLASANRTISEVLPDWESDPRIRFLVLDVWSERTFIVLDINHHEYDFGTAHKTMTILPVFVLSQHGKRQDWALIRWPKEDESLAAQLADLHNVNGFDAPPFLENHNSRIVHANPREFPV</sequence>
<dbReference type="AlphaFoldDB" id="A0A9W4HSF8"/>
<keyword evidence="2" id="KW-1185">Reference proteome</keyword>